<dbReference type="Gramene" id="Pp3c22_17550V3.2">
    <property type="protein sequence ID" value="Pp3c22_17550V3.2"/>
    <property type="gene ID" value="Pp3c22_17550"/>
</dbReference>
<reference evidence="3 5" key="2">
    <citation type="journal article" date="2018" name="Plant J.">
        <title>The Physcomitrella patens chromosome-scale assembly reveals moss genome structure and evolution.</title>
        <authorList>
            <person name="Lang D."/>
            <person name="Ullrich K.K."/>
            <person name="Murat F."/>
            <person name="Fuchs J."/>
            <person name="Jenkins J."/>
            <person name="Haas F.B."/>
            <person name="Piednoel M."/>
            <person name="Gundlach H."/>
            <person name="Van Bel M."/>
            <person name="Meyberg R."/>
            <person name="Vives C."/>
            <person name="Morata J."/>
            <person name="Symeonidi A."/>
            <person name="Hiss M."/>
            <person name="Muchero W."/>
            <person name="Kamisugi Y."/>
            <person name="Saleh O."/>
            <person name="Blanc G."/>
            <person name="Decker E.L."/>
            <person name="van Gessel N."/>
            <person name="Grimwood J."/>
            <person name="Hayes R.D."/>
            <person name="Graham S.W."/>
            <person name="Gunter L.E."/>
            <person name="McDaniel S.F."/>
            <person name="Hoernstein S.N.W."/>
            <person name="Larsson A."/>
            <person name="Li F.W."/>
            <person name="Perroud P.F."/>
            <person name="Phillips J."/>
            <person name="Ranjan P."/>
            <person name="Rokshar D.S."/>
            <person name="Rothfels C.J."/>
            <person name="Schneider L."/>
            <person name="Shu S."/>
            <person name="Stevenson D.W."/>
            <person name="Thummler F."/>
            <person name="Tillich M."/>
            <person name="Villarreal Aguilar J.C."/>
            <person name="Widiez T."/>
            <person name="Wong G.K."/>
            <person name="Wymore A."/>
            <person name="Zhang Y."/>
            <person name="Zimmer A.D."/>
            <person name="Quatrano R.S."/>
            <person name="Mayer K.F.X."/>
            <person name="Goodstein D."/>
            <person name="Casacuberta J.M."/>
            <person name="Vandepoele K."/>
            <person name="Reski R."/>
            <person name="Cuming A.C."/>
            <person name="Tuskan G.A."/>
            <person name="Maumus F."/>
            <person name="Salse J."/>
            <person name="Schmutz J."/>
            <person name="Rensing S.A."/>
        </authorList>
    </citation>
    <scope>NUCLEOTIDE SEQUENCE [LARGE SCALE GENOMIC DNA]</scope>
    <source>
        <strain evidence="4 5">cv. Gransden 2004</strain>
    </source>
</reference>
<reference evidence="4" key="3">
    <citation type="submission" date="2020-12" db="UniProtKB">
        <authorList>
            <consortium name="EnsemblPlants"/>
        </authorList>
    </citation>
    <scope>IDENTIFICATION</scope>
</reference>
<evidence type="ECO:0000313" key="5">
    <source>
        <dbReference type="Proteomes" id="UP000006727"/>
    </source>
</evidence>
<dbReference type="STRING" id="3218.A0A2K1INU5"/>
<evidence type="ECO:0000313" key="4">
    <source>
        <dbReference type="EnsemblPlants" id="Pp3c22_17550V3.1"/>
    </source>
</evidence>
<dbReference type="AlphaFoldDB" id="A0A2K1INU5"/>
<feature type="coiled-coil region" evidence="1">
    <location>
        <begin position="90"/>
        <end position="124"/>
    </location>
</feature>
<dbReference type="PANTHER" id="PTHR34681">
    <property type="entry name" value="UVEAL AUTOANTIGEN WITH COILED-COIL/ANKYRIN"/>
    <property type="match status" value="1"/>
</dbReference>
<dbReference type="EnsemblPlants" id="Pp3c22_17550V3.2">
    <property type="protein sequence ID" value="Pp3c22_17550V3.2"/>
    <property type="gene ID" value="Pp3c22_17550"/>
</dbReference>
<sequence length="193" mass="21122">MTESGDCLSLCNSLGNMDVALGESFSEAMHTDSKVNSMDANLSGPDEVSAGTSLQDATSMAENETSVDECRRSESLIYSQEPTPTGLPGSQGLNESRNELLQRVQALKKDLENWRAKLDTQVKSYREELGGLRCALNLEVDQLRVGFQDLRNILKHQQELTATKLANLDEPKEPVIHSKSPLQDAALDTNLTA</sequence>
<keyword evidence="1" id="KW-0175">Coiled coil</keyword>
<name>A0A2K1INU5_PHYPA</name>
<evidence type="ECO:0000256" key="2">
    <source>
        <dbReference type="SAM" id="MobiDB-lite"/>
    </source>
</evidence>
<gene>
    <name evidence="4" type="primary">LOC112274700</name>
    <name evidence="3" type="ORF">PHYPA_027268</name>
</gene>
<protein>
    <submittedName>
        <fullName evidence="3 4">Uncharacterized protein</fullName>
    </submittedName>
</protein>
<dbReference type="OrthoDB" id="1876167at2759"/>
<dbReference type="PANTHER" id="PTHR34681:SF2">
    <property type="entry name" value="UVEAL AUTOANTIGEN WITH COILED-COIL_ANKYRIN"/>
    <property type="match status" value="1"/>
</dbReference>
<dbReference type="Gramene" id="Pp3c22_17550V3.1">
    <property type="protein sequence ID" value="Pp3c22_17550V3.1"/>
    <property type="gene ID" value="Pp3c22_17550"/>
</dbReference>
<dbReference type="GeneID" id="112274700"/>
<dbReference type="EnsemblPlants" id="Pp3c22_17550V3.1">
    <property type="protein sequence ID" value="Pp3c22_17550V3.1"/>
    <property type="gene ID" value="Pp3c22_17550"/>
</dbReference>
<accession>A0A2K1INU5</accession>
<dbReference type="PaxDb" id="3218-PP1S100_73V6.1"/>
<evidence type="ECO:0000313" key="3">
    <source>
        <dbReference type="EMBL" id="PNR30952.1"/>
    </source>
</evidence>
<feature type="compositionally biased region" description="Polar residues" evidence="2">
    <location>
        <begin position="50"/>
        <end position="64"/>
    </location>
</feature>
<proteinExistence type="predicted"/>
<evidence type="ECO:0000256" key="1">
    <source>
        <dbReference type="SAM" id="Coils"/>
    </source>
</evidence>
<organism evidence="3">
    <name type="scientific">Physcomitrium patens</name>
    <name type="common">Spreading-leaved earth moss</name>
    <name type="synonym">Physcomitrella patens</name>
    <dbReference type="NCBI Taxonomy" id="3218"/>
    <lineage>
        <taxon>Eukaryota</taxon>
        <taxon>Viridiplantae</taxon>
        <taxon>Streptophyta</taxon>
        <taxon>Embryophyta</taxon>
        <taxon>Bryophyta</taxon>
        <taxon>Bryophytina</taxon>
        <taxon>Bryopsida</taxon>
        <taxon>Funariidae</taxon>
        <taxon>Funariales</taxon>
        <taxon>Funariaceae</taxon>
        <taxon>Physcomitrium</taxon>
    </lineage>
</organism>
<dbReference type="Proteomes" id="UP000006727">
    <property type="component" value="Chromosome 22"/>
</dbReference>
<dbReference type="EMBL" id="ABEU02000022">
    <property type="protein sequence ID" value="PNR30952.1"/>
    <property type="molecule type" value="Genomic_DNA"/>
</dbReference>
<feature type="region of interest" description="Disordered" evidence="2">
    <location>
        <begin position="36"/>
        <end position="69"/>
    </location>
</feature>
<reference evidence="3 5" key="1">
    <citation type="journal article" date="2008" name="Science">
        <title>The Physcomitrella genome reveals evolutionary insights into the conquest of land by plants.</title>
        <authorList>
            <person name="Rensing S."/>
            <person name="Lang D."/>
            <person name="Zimmer A."/>
            <person name="Terry A."/>
            <person name="Salamov A."/>
            <person name="Shapiro H."/>
            <person name="Nishiyama T."/>
            <person name="Perroud P.-F."/>
            <person name="Lindquist E."/>
            <person name="Kamisugi Y."/>
            <person name="Tanahashi T."/>
            <person name="Sakakibara K."/>
            <person name="Fujita T."/>
            <person name="Oishi K."/>
            <person name="Shin-I T."/>
            <person name="Kuroki Y."/>
            <person name="Toyoda A."/>
            <person name="Suzuki Y."/>
            <person name="Hashimoto A."/>
            <person name="Yamaguchi K."/>
            <person name="Sugano A."/>
            <person name="Kohara Y."/>
            <person name="Fujiyama A."/>
            <person name="Anterola A."/>
            <person name="Aoki S."/>
            <person name="Ashton N."/>
            <person name="Barbazuk W.B."/>
            <person name="Barker E."/>
            <person name="Bennetzen J."/>
            <person name="Bezanilla M."/>
            <person name="Blankenship R."/>
            <person name="Cho S.H."/>
            <person name="Dutcher S."/>
            <person name="Estelle M."/>
            <person name="Fawcett J.A."/>
            <person name="Gundlach H."/>
            <person name="Hanada K."/>
            <person name="Heyl A."/>
            <person name="Hicks K.A."/>
            <person name="Hugh J."/>
            <person name="Lohr M."/>
            <person name="Mayer K."/>
            <person name="Melkozernov A."/>
            <person name="Murata T."/>
            <person name="Nelson D."/>
            <person name="Pils B."/>
            <person name="Prigge M."/>
            <person name="Reiss B."/>
            <person name="Renner T."/>
            <person name="Rombauts S."/>
            <person name="Rushton P."/>
            <person name="Sanderfoot A."/>
            <person name="Schween G."/>
            <person name="Shiu S.-H."/>
            <person name="Stueber K."/>
            <person name="Theodoulou F.L."/>
            <person name="Tu H."/>
            <person name="Van de Peer Y."/>
            <person name="Verrier P.J."/>
            <person name="Waters E."/>
            <person name="Wood A."/>
            <person name="Yang L."/>
            <person name="Cove D."/>
            <person name="Cuming A."/>
            <person name="Hasebe M."/>
            <person name="Lucas S."/>
            <person name="Mishler D.B."/>
            <person name="Reski R."/>
            <person name="Grigoriev I."/>
            <person name="Quatrano R.S."/>
            <person name="Boore J.L."/>
        </authorList>
    </citation>
    <scope>NUCLEOTIDE SEQUENCE [LARGE SCALE GENOMIC DNA]</scope>
    <source>
        <strain evidence="4 5">cv. Gransden 2004</strain>
    </source>
</reference>
<keyword evidence="5" id="KW-1185">Reference proteome</keyword>
<dbReference type="RefSeq" id="XP_024360150.1">
    <property type="nucleotide sequence ID" value="XM_024504382.1"/>
</dbReference>
<feature type="region of interest" description="Disordered" evidence="2">
    <location>
        <begin position="171"/>
        <end position="193"/>
    </location>
</feature>